<proteinExistence type="predicted"/>
<protein>
    <submittedName>
        <fullName evidence="1">TRANSCRIPTIONAL REPRESSOR COPG REPRESSOR, DNA-BINDING PROTEIN, PROTEIN-DNA.95A</fullName>
    </submittedName>
</protein>
<organism evidence="1">
    <name type="scientific">Siphoviridae sp. ctYh54</name>
    <dbReference type="NCBI Taxonomy" id="2826379"/>
    <lineage>
        <taxon>Viruses</taxon>
        <taxon>Duplodnaviria</taxon>
        <taxon>Heunggongvirae</taxon>
        <taxon>Uroviricota</taxon>
        <taxon>Caudoviricetes</taxon>
    </lineage>
</organism>
<name>A0A8S5ME42_9CAUD</name>
<reference evidence="1" key="1">
    <citation type="journal article" date="2021" name="Proc. Natl. Acad. Sci. U.S.A.">
        <title>A Catalog of Tens of Thousands of Viruses from Human Metagenomes Reveals Hidden Associations with Chronic Diseases.</title>
        <authorList>
            <person name="Tisza M.J."/>
            <person name="Buck C.B."/>
        </authorList>
    </citation>
    <scope>NUCLEOTIDE SEQUENCE</scope>
    <source>
        <strain evidence="1">CtYh54</strain>
    </source>
</reference>
<keyword evidence="1" id="KW-0238">DNA-binding</keyword>
<evidence type="ECO:0000313" key="1">
    <source>
        <dbReference type="EMBL" id="DAD80492.1"/>
    </source>
</evidence>
<sequence>MPIDGRQSHSNIVKELLDEYKSTGKIGNTTPKDAEHARKIANAIAYKVKDECILDQIRKINEKESNQLSFDFQNNINTYLQDIAKKNEVEISDIVNKFMRAYLAIEKNRLKFLGKQIDLPQLKYNASHLIRSAIDNTTLPIGYSQRLGALNARSAEKAAQRTNHFYCMMHDSDLIVRINSEYIAEIKMTVRELGG</sequence>
<accession>A0A8S5ME42</accession>
<dbReference type="EMBL" id="BK014884">
    <property type="protein sequence ID" value="DAD80492.1"/>
    <property type="molecule type" value="Genomic_DNA"/>
</dbReference>
<dbReference type="GO" id="GO:0003677">
    <property type="term" value="F:DNA binding"/>
    <property type="evidence" value="ECO:0007669"/>
    <property type="project" value="UniProtKB-KW"/>
</dbReference>